<organism evidence="1">
    <name type="scientific">Arundo donax</name>
    <name type="common">Giant reed</name>
    <name type="synonym">Donax arundinaceus</name>
    <dbReference type="NCBI Taxonomy" id="35708"/>
    <lineage>
        <taxon>Eukaryota</taxon>
        <taxon>Viridiplantae</taxon>
        <taxon>Streptophyta</taxon>
        <taxon>Embryophyta</taxon>
        <taxon>Tracheophyta</taxon>
        <taxon>Spermatophyta</taxon>
        <taxon>Magnoliopsida</taxon>
        <taxon>Liliopsida</taxon>
        <taxon>Poales</taxon>
        <taxon>Poaceae</taxon>
        <taxon>PACMAD clade</taxon>
        <taxon>Arundinoideae</taxon>
        <taxon>Arundineae</taxon>
        <taxon>Arundo</taxon>
    </lineage>
</organism>
<dbReference type="EMBL" id="GBRH01166209">
    <property type="protein sequence ID" value="JAE31687.1"/>
    <property type="molecule type" value="Transcribed_RNA"/>
</dbReference>
<accession>A0A0A9H4M0</accession>
<sequence length="71" mass="8371">MMSFFDLLSSTGGKHSNIRYLELLLFCQTMSPLFFFFHSDNFIEFYVCVRSFVFLIITSNEVDSFLDLFSN</sequence>
<proteinExistence type="predicted"/>
<name>A0A0A9H4M0_ARUDO</name>
<evidence type="ECO:0000313" key="1">
    <source>
        <dbReference type="EMBL" id="JAE31687.1"/>
    </source>
</evidence>
<dbReference type="AlphaFoldDB" id="A0A0A9H4M0"/>
<reference evidence="1" key="1">
    <citation type="submission" date="2014-09" db="EMBL/GenBank/DDBJ databases">
        <authorList>
            <person name="Magalhaes I.L.F."/>
            <person name="Oliveira U."/>
            <person name="Santos F.R."/>
            <person name="Vidigal T.H.D.A."/>
            <person name="Brescovit A.D."/>
            <person name="Santos A.J."/>
        </authorList>
    </citation>
    <scope>NUCLEOTIDE SEQUENCE</scope>
    <source>
        <tissue evidence="1">Shoot tissue taken approximately 20 cm above the soil surface</tissue>
    </source>
</reference>
<protein>
    <submittedName>
        <fullName evidence="1">Uncharacterized protein</fullName>
    </submittedName>
</protein>
<reference evidence="1" key="2">
    <citation type="journal article" date="2015" name="Data Brief">
        <title>Shoot transcriptome of the giant reed, Arundo donax.</title>
        <authorList>
            <person name="Barrero R.A."/>
            <person name="Guerrero F.D."/>
            <person name="Moolhuijzen P."/>
            <person name="Goolsby J.A."/>
            <person name="Tidwell J."/>
            <person name="Bellgard S.E."/>
            <person name="Bellgard M.I."/>
        </authorList>
    </citation>
    <scope>NUCLEOTIDE SEQUENCE</scope>
    <source>
        <tissue evidence="1">Shoot tissue taken approximately 20 cm above the soil surface</tissue>
    </source>
</reference>